<feature type="domain" description="DEP" evidence="2">
    <location>
        <begin position="61"/>
        <end position="135"/>
    </location>
</feature>
<reference evidence="4" key="1">
    <citation type="submission" date="2024-02" db="UniProtKB">
        <authorList>
            <consortium name="WormBaseParasite"/>
        </authorList>
    </citation>
    <scope>IDENTIFICATION</scope>
</reference>
<dbReference type="PROSITE" id="PS50186">
    <property type="entry name" value="DEP"/>
    <property type="match status" value="1"/>
</dbReference>
<dbReference type="Gene3D" id="1.10.10.10">
    <property type="entry name" value="Winged helix-like DNA-binding domain superfamily/Winged helix DNA-binding domain"/>
    <property type="match status" value="1"/>
</dbReference>
<dbReference type="CDD" id="cd04371">
    <property type="entry name" value="DEP"/>
    <property type="match status" value="1"/>
</dbReference>
<organism evidence="3 4">
    <name type="scientific">Mesorhabditis belari</name>
    <dbReference type="NCBI Taxonomy" id="2138241"/>
    <lineage>
        <taxon>Eukaryota</taxon>
        <taxon>Metazoa</taxon>
        <taxon>Ecdysozoa</taxon>
        <taxon>Nematoda</taxon>
        <taxon>Chromadorea</taxon>
        <taxon>Rhabditida</taxon>
        <taxon>Rhabditina</taxon>
        <taxon>Rhabditomorpha</taxon>
        <taxon>Rhabditoidea</taxon>
        <taxon>Rhabditidae</taxon>
        <taxon>Mesorhabditinae</taxon>
        <taxon>Mesorhabditis</taxon>
    </lineage>
</organism>
<dbReference type="InterPro" id="IPR006869">
    <property type="entry name" value="DUF547"/>
</dbReference>
<dbReference type="InterPro" id="IPR000591">
    <property type="entry name" value="DEP_dom"/>
</dbReference>
<protein>
    <submittedName>
        <fullName evidence="4">DEP domain-containing protein</fullName>
    </submittedName>
</protein>
<dbReference type="Pfam" id="PF04784">
    <property type="entry name" value="DUF547"/>
    <property type="match status" value="1"/>
</dbReference>
<dbReference type="WBParaSite" id="MBELARI_LOCUS5394">
    <property type="protein sequence ID" value="MBELARI_LOCUS5394"/>
    <property type="gene ID" value="MBELARI_LOCUS5394"/>
</dbReference>
<dbReference type="SUPFAM" id="SSF46785">
    <property type="entry name" value="Winged helix' DNA-binding domain"/>
    <property type="match status" value="1"/>
</dbReference>
<dbReference type="InterPro" id="IPR036388">
    <property type="entry name" value="WH-like_DNA-bd_sf"/>
</dbReference>
<accession>A0AAF3J9U9</accession>
<dbReference type="PANTHER" id="PTHR46361">
    <property type="entry name" value="ELECTRON CARRIER/ PROTEIN DISULFIDE OXIDOREDUCTASE"/>
    <property type="match status" value="1"/>
</dbReference>
<name>A0AAF3J9U9_9BILA</name>
<dbReference type="GO" id="GO:0035556">
    <property type="term" value="P:intracellular signal transduction"/>
    <property type="evidence" value="ECO:0007669"/>
    <property type="project" value="InterPro"/>
</dbReference>
<dbReference type="SMART" id="SM00049">
    <property type="entry name" value="DEP"/>
    <property type="match status" value="1"/>
</dbReference>
<keyword evidence="3" id="KW-1185">Reference proteome</keyword>
<dbReference type="Pfam" id="PF00610">
    <property type="entry name" value="DEP"/>
    <property type="match status" value="1"/>
</dbReference>
<dbReference type="PANTHER" id="PTHR46361:SF5">
    <property type="entry name" value="DEP DOMAIN-CONTAINING PROTEIN"/>
    <property type="match status" value="1"/>
</dbReference>
<evidence type="ECO:0000256" key="1">
    <source>
        <dbReference type="SAM" id="MobiDB-lite"/>
    </source>
</evidence>
<dbReference type="AlphaFoldDB" id="A0AAF3J9U9"/>
<dbReference type="Proteomes" id="UP000887575">
    <property type="component" value="Unassembled WGS sequence"/>
</dbReference>
<sequence>MGMGTGTGLMLDDHHLVPAVRVIKLYPLQRPQKQLVCSLNHQDDVFLWIPDEYTKIVNDMRKANIIKDNRVGLIKMYKNSFKGQDFIDWIMKERGIKKSEALEIGQELIDRHFGQQTSKERGETFSPDRYYQLVEDDENKPLNAGQIGGEADSVISVDEFNTKLVKIVQPIYDSILSDDKQTIHYHRLVDNEHFNQYLSFIRDLSRVDLTTSTIDQRLALMINVYNMMTIHITQRFGPPVGVWQRRKVFNSTYYIIGGHNYSLNSILNGVLRGNRKGNGYLWKPFGKQDLRLPLVIENGEPLAFFGINIGTRHSPPLRVYSTNRVREELIEQVHKVLDSENCLRFEAKKNVVLLSKIFKWHSEDFGNSVEKILEWVVEALQGCETEKAKTVTKMFFTGEYKVAYIHYDWAFNGIERNNNTKPKPKLERLKGDLASDSNSLHTPITGHLSPKSPQFDFESSYRM</sequence>
<evidence type="ECO:0000313" key="4">
    <source>
        <dbReference type="WBParaSite" id="MBELARI_LOCUS5394"/>
    </source>
</evidence>
<dbReference type="InterPro" id="IPR036390">
    <property type="entry name" value="WH_DNA-bd_sf"/>
</dbReference>
<proteinExistence type="predicted"/>
<feature type="region of interest" description="Disordered" evidence="1">
    <location>
        <begin position="440"/>
        <end position="463"/>
    </location>
</feature>
<evidence type="ECO:0000259" key="2">
    <source>
        <dbReference type="PROSITE" id="PS50186"/>
    </source>
</evidence>
<evidence type="ECO:0000313" key="3">
    <source>
        <dbReference type="Proteomes" id="UP000887575"/>
    </source>
</evidence>